<evidence type="ECO:0000259" key="8">
    <source>
        <dbReference type="Pfam" id="PF00534"/>
    </source>
</evidence>
<evidence type="ECO:0000256" key="4">
    <source>
        <dbReference type="ARBA" id="ARBA00022676"/>
    </source>
</evidence>
<comment type="pathway">
    <text evidence="7">Glycan biosynthesis; glycogen biosynthesis.</text>
</comment>
<keyword evidence="4 7" id="KW-0328">Glycosyltransferase</keyword>
<dbReference type="EC" id="2.4.1.21" evidence="7"/>
<dbReference type="Proteomes" id="UP001225134">
    <property type="component" value="Unassembled WGS sequence"/>
</dbReference>
<dbReference type="InterPro" id="IPR013534">
    <property type="entry name" value="Starch_synth_cat_dom"/>
</dbReference>
<name>A0ABT7HJH2_9FUSO</name>
<dbReference type="InterPro" id="IPR011835">
    <property type="entry name" value="GS/SS"/>
</dbReference>
<evidence type="ECO:0000256" key="1">
    <source>
        <dbReference type="ARBA" id="ARBA00001478"/>
    </source>
</evidence>
<sequence length="417" mass="49554">MVELGHKAIIFLPKYDLIPKKYLEDIKYVDKIELLNEEYNIYSLTREGIDYYFIENRRLYERNHLYGDLDEDVQYANYNEVILKFLVKSKMKVDVVHCNDWQTGLFPYFLKKRYDFLNIKVIYTIHNLMYQGKFNNYSVATLGYDYKYDLNFMEVGIKYSDIVNTVSPTYSREIYYPYFAEGLEKIINSKEIIGILNGIDYNYYKPIYKDIFEYKKKKKKELLTKFEIKNEEFMVISLISRLVEGKGIDLITARVEDLLENDKVIFLILGRGAKEYEDFFEYLSIKYPNRCKFTKEYNESLSKLMYAGSDLLLVPSRYEPCGLTQMIAMRYGTIPLVREIGGLKDTVQPFNYITQKGNGFGFTNYNADDMLHVIRYAQSVYYTQKKNWEILINNCINTDHSWNKAAKEYEALYIKLC</sequence>
<proteinExistence type="inferred from homology"/>
<evidence type="ECO:0000256" key="5">
    <source>
        <dbReference type="ARBA" id="ARBA00022679"/>
    </source>
</evidence>
<dbReference type="Gene3D" id="3.40.50.2000">
    <property type="entry name" value="Glycogen Phosphorylase B"/>
    <property type="match status" value="2"/>
</dbReference>
<feature type="domain" description="Starch synthase catalytic" evidence="9">
    <location>
        <begin position="2"/>
        <end position="188"/>
    </location>
</feature>
<evidence type="ECO:0000256" key="7">
    <source>
        <dbReference type="HAMAP-Rule" id="MF_00484"/>
    </source>
</evidence>
<comment type="catalytic activity">
    <reaction evidence="1 7">
        <text>[(1-&gt;4)-alpha-D-glucosyl](n) + ADP-alpha-D-glucose = [(1-&gt;4)-alpha-D-glucosyl](n+1) + ADP + H(+)</text>
        <dbReference type="Rhea" id="RHEA:18189"/>
        <dbReference type="Rhea" id="RHEA-COMP:9584"/>
        <dbReference type="Rhea" id="RHEA-COMP:9587"/>
        <dbReference type="ChEBI" id="CHEBI:15378"/>
        <dbReference type="ChEBI" id="CHEBI:15444"/>
        <dbReference type="ChEBI" id="CHEBI:57498"/>
        <dbReference type="ChEBI" id="CHEBI:456216"/>
        <dbReference type="EC" id="2.4.1.21"/>
    </reaction>
</comment>
<dbReference type="Pfam" id="PF00534">
    <property type="entry name" value="Glycos_transf_1"/>
    <property type="match status" value="1"/>
</dbReference>
<comment type="similarity">
    <text evidence="3 7">Belongs to the glycosyltransferase 1 family. Bacterial/plant glycogen synthase subfamily.</text>
</comment>
<dbReference type="SUPFAM" id="SSF53756">
    <property type="entry name" value="UDP-Glycosyltransferase/glycogen phosphorylase"/>
    <property type="match status" value="1"/>
</dbReference>
<dbReference type="InterPro" id="IPR001296">
    <property type="entry name" value="Glyco_trans_1"/>
</dbReference>
<keyword evidence="11" id="KW-1185">Reference proteome</keyword>
<comment type="caution">
    <text evidence="10">The sequence shown here is derived from an EMBL/GenBank/DDBJ whole genome shotgun (WGS) entry which is preliminary data.</text>
</comment>
<dbReference type="HAMAP" id="MF_00484">
    <property type="entry name" value="Glycogen_synth"/>
    <property type="match status" value="1"/>
</dbReference>
<evidence type="ECO:0000259" key="9">
    <source>
        <dbReference type="Pfam" id="PF08323"/>
    </source>
</evidence>
<dbReference type="EMBL" id="JASSPP010000005">
    <property type="protein sequence ID" value="MDK9580681.1"/>
    <property type="molecule type" value="Genomic_DNA"/>
</dbReference>
<feature type="domain" description="Glycosyl transferase family 1" evidence="8">
    <location>
        <begin position="227"/>
        <end position="376"/>
    </location>
</feature>
<dbReference type="Pfam" id="PF08323">
    <property type="entry name" value="Glyco_transf_5"/>
    <property type="match status" value="1"/>
</dbReference>
<accession>A0ABT7HJH2</accession>
<comment type="function">
    <text evidence="2 7">Synthesizes alpha-1,4-glucan chains using ADP-glucose.</text>
</comment>
<protein>
    <recommendedName>
        <fullName evidence="7">Glycogen synthase</fullName>
        <ecNumber evidence="7">2.4.1.21</ecNumber>
    </recommendedName>
    <alternativeName>
        <fullName evidence="7">Starch [bacterial glycogen] synthase</fullName>
    </alternativeName>
</protein>
<keyword evidence="6 7" id="KW-0320">Glycogen biosynthesis</keyword>
<reference evidence="10 11" key="1">
    <citation type="submission" date="2023-06" db="EMBL/GenBank/DDBJ databases">
        <title>Antibody response to the Sneathia vaginalis cytopathogenic toxin A during pregnancy.</title>
        <authorList>
            <person name="Mccoy Z.T."/>
            <person name="Serrano M.G."/>
            <person name="Spaine K."/>
            <person name="Edwards D.J."/>
            <person name="Buck G.A."/>
            <person name="Jefferson K."/>
        </authorList>
    </citation>
    <scope>NUCLEOTIDE SEQUENCE [LARGE SCALE GENOMIC DNA]</scope>
    <source>
        <strain evidence="10 11">CCUG 42621</strain>
    </source>
</reference>
<evidence type="ECO:0000256" key="2">
    <source>
        <dbReference type="ARBA" id="ARBA00002764"/>
    </source>
</evidence>
<gene>
    <name evidence="7" type="primary">glgA</name>
    <name evidence="10" type="ORF">QQA45_04030</name>
</gene>
<evidence type="ECO:0000256" key="3">
    <source>
        <dbReference type="ARBA" id="ARBA00010281"/>
    </source>
</evidence>
<evidence type="ECO:0000313" key="11">
    <source>
        <dbReference type="Proteomes" id="UP001225134"/>
    </source>
</evidence>
<organism evidence="10 11">
    <name type="scientific">Sneathia sanguinegens</name>
    <dbReference type="NCBI Taxonomy" id="40543"/>
    <lineage>
        <taxon>Bacteria</taxon>
        <taxon>Fusobacteriati</taxon>
        <taxon>Fusobacteriota</taxon>
        <taxon>Fusobacteriia</taxon>
        <taxon>Fusobacteriales</taxon>
        <taxon>Leptotrichiaceae</taxon>
        <taxon>Sneathia</taxon>
    </lineage>
</organism>
<feature type="binding site" evidence="7">
    <location>
        <position position="7"/>
    </location>
    <ligand>
        <name>ADP-alpha-D-glucose</name>
        <dbReference type="ChEBI" id="CHEBI:57498"/>
    </ligand>
</feature>
<dbReference type="GO" id="GO:0016757">
    <property type="term" value="F:glycosyltransferase activity"/>
    <property type="evidence" value="ECO:0007669"/>
    <property type="project" value="UniProtKB-KW"/>
</dbReference>
<dbReference type="CDD" id="cd03791">
    <property type="entry name" value="GT5_Glycogen_synthase_DULL1-like"/>
    <property type="match status" value="1"/>
</dbReference>
<dbReference type="PANTHER" id="PTHR45825:SF11">
    <property type="entry name" value="ALPHA AMYLASE DOMAIN-CONTAINING PROTEIN"/>
    <property type="match status" value="1"/>
</dbReference>
<keyword evidence="5 7" id="KW-0808">Transferase</keyword>
<dbReference type="PANTHER" id="PTHR45825">
    <property type="entry name" value="GRANULE-BOUND STARCH SYNTHASE 1, CHLOROPLASTIC/AMYLOPLASTIC"/>
    <property type="match status" value="1"/>
</dbReference>
<evidence type="ECO:0000313" key="10">
    <source>
        <dbReference type="EMBL" id="MDK9580681.1"/>
    </source>
</evidence>
<evidence type="ECO:0000256" key="6">
    <source>
        <dbReference type="ARBA" id="ARBA00023056"/>
    </source>
</evidence>
<dbReference type="NCBIfam" id="TIGR02095">
    <property type="entry name" value="glgA"/>
    <property type="match status" value="1"/>
</dbReference>